<feature type="transmembrane region" description="Helical" evidence="6">
    <location>
        <begin position="73"/>
        <end position="92"/>
    </location>
</feature>
<dbReference type="GO" id="GO:0005886">
    <property type="term" value="C:plasma membrane"/>
    <property type="evidence" value="ECO:0007669"/>
    <property type="project" value="UniProtKB-SubCell"/>
</dbReference>
<feature type="transmembrane region" description="Helical" evidence="6">
    <location>
        <begin position="208"/>
        <end position="226"/>
    </location>
</feature>
<dbReference type="InterPro" id="IPR000620">
    <property type="entry name" value="EamA_dom"/>
</dbReference>
<dbReference type="EMBL" id="UINC01140119">
    <property type="protein sequence ID" value="SVD27078.1"/>
    <property type="molecule type" value="Genomic_DNA"/>
</dbReference>
<name>A0A382U081_9ZZZZ</name>
<dbReference type="PANTHER" id="PTHR32322">
    <property type="entry name" value="INNER MEMBRANE TRANSPORTER"/>
    <property type="match status" value="1"/>
</dbReference>
<evidence type="ECO:0000256" key="5">
    <source>
        <dbReference type="ARBA" id="ARBA00023136"/>
    </source>
</evidence>
<feature type="domain" description="EamA" evidence="7">
    <location>
        <begin position="14"/>
        <end position="121"/>
    </location>
</feature>
<feature type="transmembrane region" description="Helical" evidence="6">
    <location>
        <begin position="168"/>
        <end position="188"/>
    </location>
</feature>
<feature type="transmembrane region" description="Helical" evidence="6">
    <location>
        <begin position="104"/>
        <end position="122"/>
    </location>
</feature>
<sequence length="295" mass="32279">TSEFFSVYSGLKGPEVSVWRFTIGGAALLVVTLFQKESRNLLQPILEKPLKVIPLAVFGMSMAQLVFHWSLDFASVVQVATIVTTMPILVVVAERIINKTTISAPKVVSGIGAFIGVMLLLTDGYLDQLELGGSSLIGMALALCCAAVGALYLVLVRPLIQEYGAVRITALTFIIGAFALWITVHLVWEISVNPLTLFERPPQAYGSILALGIWNTCIGFILWLWGISNAPDISRANYLFFLKPVIAALLAWIILNNTISGLQILAILMVTGFVTLEMSVLQYVDRKMEGFEKKE</sequence>
<comment type="subcellular location">
    <subcellularLocation>
        <location evidence="1">Cell membrane</location>
        <topology evidence="1">Multi-pass membrane protein</topology>
    </subcellularLocation>
</comment>
<evidence type="ECO:0000256" key="3">
    <source>
        <dbReference type="ARBA" id="ARBA00022692"/>
    </source>
</evidence>
<dbReference type="InterPro" id="IPR037185">
    <property type="entry name" value="EmrE-like"/>
</dbReference>
<evidence type="ECO:0000256" key="1">
    <source>
        <dbReference type="ARBA" id="ARBA00004651"/>
    </source>
</evidence>
<evidence type="ECO:0000256" key="2">
    <source>
        <dbReference type="ARBA" id="ARBA00022475"/>
    </source>
</evidence>
<evidence type="ECO:0000313" key="8">
    <source>
        <dbReference type="EMBL" id="SVD27078.1"/>
    </source>
</evidence>
<feature type="transmembrane region" description="Helical" evidence="6">
    <location>
        <begin position="238"/>
        <end position="255"/>
    </location>
</feature>
<dbReference type="PANTHER" id="PTHR32322:SF18">
    <property type="entry name" value="S-ADENOSYLMETHIONINE_S-ADENOSYLHOMOCYSTEINE TRANSPORTER"/>
    <property type="match status" value="1"/>
</dbReference>
<gene>
    <name evidence="8" type="ORF">METZ01_LOCUS379932</name>
</gene>
<keyword evidence="3 6" id="KW-0812">Transmembrane</keyword>
<dbReference type="Pfam" id="PF00892">
    <property type="entry name" value="EamA"/>
    <property type="match status" value="2"/>
</dbReference>
<evidence type="ECO:0000259" key="7">
    <source>
        <dbReference type="Pfam" id="PF00892"/>
    </source>
</evidence>
<dbReference type="SUPFAM" id="SSF103481">
    <property type="entry name" value="Multidrug resistance efflux transporter EmrE"/>
    <property type="match status" value="2"/>
</dbReference>
<evidence type="ECO:0000256" key="4">
    <source>
        <dbReference type="ARBA" id="ARBA00022989"/>
    </source>
</evidence>
<dbReference type="InterPro" id="IPR050638">
    <property type="entry name" value="AA-Vitamin_Transporters"/>
</dbReference>
<reference evidence="8" key="1">
    <citation type="submission" date="2018-05" db="EMBL/GenBank/DDBJ databases">
        <authorList>
            <person name="Lanie J.A."/>
            <person name="Ng W.-L."/>
            <person name="Kazmierczak K.M."/>
            <person name="Andrzejewski T.M."/>
            <person name="Davidsen T.M."/>
            <person name="Wayne K.J."/>
            <person name="Tettelin H."/>
            <person name="Glass J.I."/>
            <person name="Rusch D."/>
            <person name="Podicherti R."/>
            <person name="Tsui H.-C.T."/>
            <person name="Winkler M.E."/>
        </authorList>
    </citation>
    <scope>NUCLEOTIDE SEQUENCE</scope>
</reference>
<organism evidence="8">
    <name type="scientific">marine metagenome</name>
    <dbReference type="NCBI Taxonomy" id="408172"/>
    <lineage>
        <taxon>unclassified sequences</taxon>
        <taxon>metagenomes</taxon>
        <taxon>ecological metagenomes</taxon>
    </lineage>
</organism>
<evidence type="ECO:0000256" key="6">
    <source>
        <dbReference type="SAM" id="Phobius"/>
    </source>
</evidence>
<keyword evidence="5 6" id="KW-0472">Membrane</keyword>
<keyword evidence="4 6" id="KW-1133">Transmembrane helix</keyword>
<feature type="transmembrane region" description="Helical" evidence="6">
    <location>
        <begin position="134"/>
        <end position="156"/>
    </location>
</feature>
<feature type="transmembrane region" description="Helical" evidence="6">
    <location>
        <begin position="261"/>
        <end position="284"/>
    </location>
</feature>
<protein>
    <recommendedName>
        <fullName evidence="7">EamA domain-containing protein</fullName>
    </recommendedName>
</protein>
<proteinExistence type="predicted"/>
<feature type="non-terminal residue" evidence="8">
    <location>
        <position position="1"/>
    </location>
</feature>
<keyword evidence="2" id="KW-1003">Cell membrane</keyword>
<feature type="domain" description="EamA" evidence="7">
    <location>
        <begin position="137"/>
        <end position="273"/>
    </location>
</feature>
<accession>A0A382U081</accession>
<dbReference type="AlphaFoldDB" id="A0A382U081"/>